<gene>
    <name evidence="2" type="ORF">DCO16_10950</name>
</gene>
<protein>
    <submittedName>
        <fullName evidence="2">Branched-chain amino acid transporter</fullName>
    </submittedName>
</protein>
<keyword evidence="1" id="KW-0472">Membrane</keyword>
<dbReference type="RefSeq" id="WP_173943675.1">
    <property type="nucleotide sequence ID" value="NZ_CP028941.1"/>
</dbReference>
<keyword evidence="1" id="KW-0812">Transmembrane</keyword>
<proteinExistence type="predicted"/>
<evidence type="ECO:0000313" key="2">
    <source>
        <dbReference type="EMBL" id="QKM63510.1"/>
    </source>
</evidence>
<evidence type="ECO:0000313" key="3">
    <source>
        <dbReference type="Proteomes" id="UP000500806"/>
    </source>
</evidence>
<dbReference type="Pfam" id="PF05437">
    <property type="entry name" value="AzlD"/>
    <property type="match status" value="1"/>
</dbReference>
<keyword evidence="3" id="KW-1185">Reference proteome</keyword>
<dbReference type="EMBL" id="CP028941">
    <property type="protein sequence ID" value="QKM63510.1"/>
    <property type="molecule type" value="Genomic_DNA"/>
</dbReference>
<feature type="transmembrane region" description="Helical" evidence="1">
    <location>
        <begin position="40"/>
        <end position="60"/>
    </location>
</feature>
<dbReference type="Proteomes" id="UP000500806">
    <property type="component" value="Chromosome"/>
</dbReference>
<keyword evidence="1" id="KW-1133">Transmembrane helix</keyword>
<feature type="transmembrane region" description="Helical" evidence="1">
    <location>
        <begin position="80"/>
        <end position="105"/>
    </location>
</feature>
<sequence length="115" mass="12957">MSTVELWISFFGLMLVTLITRGFFLLAGSKFHISESVHEFLRYAPTAALIAIVLPELIFMKQTTSQVFELNLYSPQFFGGIAAVMGFLLTKSMLATIFFGHACFYSGEDFHQLLM</sequence>
<feature type="transmembrane region" description="Helical" evidence="1">
    <location>
        <begin position="6"/>
        <end position="28"/>
    </location>
</feature>
<organism evidence="2 3">
    <name type="scientific">Polynucleobacter antarcticus</name>
    <dbReference type="NCBI Taxonomy" id="1743162"/>
    <lineage>
        <taxon>Bacteria</taxon>
        <taxon>Pseudomonadati</taxon>
        <taxon>Pseudomonadota</taxon>
        <taxon>Betaproteobacteria</taxon>
        <taxon>Burkholderiales</taxon>
        <taxon>Burkholderiaceae</taxon>
        <taxon>Polynucleobacter</taxon>
    </lineage>
</organism>
<dbReference type="InterPro" id="IPR008407">
    <property type="entry name" value="Brnchd-chn_aa_trnsp_AzlD"/>
</dbReference>
<evidence type="ECO:0000256" key="1">
    <source>
        <dbReference type="SAM" id="Phobius"/>
    </source>
</evidence>
<dbReference type="KEGG" id="pani:DCO16_10950"/>
<dbReference type="AlphaFoldDB" id="A0A6M9PKX6"/>
<accession>A0A6M9PKX6</accession>
<name>A0A6M9PKX6_9BURK</name>
<reference evidence="2 3" key="1">
    <citation type="submission" date="2018-04" db="EMBL/GenBank/DDBJ databases">
        <title>Polynucleobacter sp. LimPoW16 genome.</title>
        <authorList>
            <person name="Hahn M.W."/>
        </authorList>
    </citation>
    <scope>NUCLEOTIDE SEQUENCE [LARGE SCALE GENOMIC DNA]</scope>
    <source>
        <strain evidence="2 3">LimPoW16</strain>
    </source>
</reference>